<evidence type="ECO:0000313" key="3">
    <source>
        <dbReference type="Proteomes" id="UP001058860"/>
    </source>
</evidence>
<feature type="domain" description="HNH nuclease" evidence="1">
    <location>
        <begin position="89"/>
        <end position="141"/>
    </location>
</feature>
<accession>A0ABY5PMA8</accession>
<keyword evidence="3" id="KW-1185">Reference proteome</keyword>
<keyword evidence="2" id="KW-0378">Hydrolase</keyword>
<dbReference type="CDD" id="cd00085">
    <property type="entry name" value="HNHc"/>
    <property type="match status" value="1"/>
</dbReference>
<gene>
    <name evidence="2" type="ORF">LRS13_10045</name>
</gene>
<dbReference type="EMBL" id="CP088295">
    <property type="protein sequence ID" value="UUY05836.1"/>
    <property type="molecule type" value="Genomic_DNA"/>
</dbReference>
<proteinExistence type="predicted"/>
<reference evidence="3" key="1">
    <citation type="submission" date="2021-11" db="EMBL/GenBank/DDBJ databases">
        <title>Cultivation dependent microbiological survey of springs from the worlds oldest radium mine currently devoted to the extraction of radon-saturated water.</title>
        <authorList>
            <person name="Kapinusova G."/>
            <person name="Smrhova T."/>
            <person name="Strejcek M."/>
            <person name="Suman J."/>
            <person name="Jani K."/>
            <person name="Pajer P."/>
            <person name="Uhlik O."/>
        </authorList>
    </citation>
    <scope>NUCLEOTIDE SEQUENCE [LARGE SCALE GENOMIC DNA]</scope>
    <source>
        <strain evidence="3">J379</strain>
    </source>
</reference>
<sequence>MVWEDERAIREAVAASLTYSEALRRLELRAAGGNFKQLKRYIERYGISTAHFDPNQARRNATLKRGKVPLAEILVEGSRFRRSHLKERLYAEGLKARRCEGCGQGEEWRGARIALILDHVNGVADDNRIENLRILCPNCNATLPTHCGRNARLATRACAHCGGGFQPRTDRQRFCSLSCGWKSPNRKGPRPDLRRVERPPYDELVAMLAADGYEATGRRFGVSGNAVRKWRLNYERETGG</sequence>
<keyword evidence="2" id="KW-0540">Nuclease</keyword>
<evidence type="ECO:0000313" key="2">
    <source>
        <dbReference type="EMBL" id="UUY05836.1"/>
    </source>
</evidence>
<dbReference type="Proteomes" id="UP001058860">
    <property type="component" value="Chromosome"/>
</dbReference>
<dbReference type="GO" id="GO:0004519">
    <property type="term" value="F:endonuclease activity"/>
    <property type="evidence" value="ECO:0007669"/>
    <property type="project" value="UniProtKB-KW"/>
</dbReference>
<dbReference type="InterPro" id="IPR003615">
    <property type="entry name" value="HNH_nuc"/>
</dbReference>
<dbReference type="Pfam" id="PF01844">
    <property type="entry name" value="HNH"/>
    <property type="match status" value="1"/>
</dbReference>
<keyword evidence="2" id="KW-0255">Endonuclease</keyword>
<dbReference type="InterPro" id="IPR002711">
    <property type="entry name" value="HNH"/>
</dbReference>
<evidence type="ECO:0000259" key="1">
    <source>
        <dbReference type="SMART" id="SM00507"/>
    </source>
</evidence>
<dbReference type="SMART" id="SM00507">
    <property type="entry name" value="HNHc"/>
    <property type="match status" value="1"/>
</dbReference>
<organism evidence="2 3">
    <name type="scientific">Svornostia abyssi</name>
    <dbReference type="NCBI Taxonomy" id="2898438"/>
    <lineage>
        <taxon>Bacteria</taxon>
        <taxon>Bacillati</taxon>
        <taxon>Actinomycetota</taxon>
        <taxon>Thermoleophilia</taxon>
        <taxon>Solirubrobacterales</taxon>
        <taxon>Baekduiaceae</taxon>
        <taxon>Svornostia</taxon>
    </lineage>
</organism>
<protein>
    <submittedName>
        <fullName evidence="2">HNH endonuclease</fullName>
    </submittedName>
</protein>
<name>A0ABY5PMA8_9ACTN</name>
<dbReference type="RefSeq" id="WP_353866277.1">
    <property type="nucleotide sequence ID" value="NZ_CP088295.1"/>
</dbReference>